<dbReference type="GO" id="GO:0006529">
    <property type="term" value="P:asparagine biosynthetic process"/>
    <property type="evidence" value="ECO:0007669"/>
    <property type="project" value="UniProtKB-KW"/>
</dbReference>
<evidence type="ECO:0000259" key="12">
    <source>
        <dbReference type="PROSITE" id="PS51278"/>
    </source>
</evidence>
<dbReference type="Pfam" id="PF00733">
    <property type="entry name" value="Asn_synthase"/>
    <property type="match status" value="1"/>
</dbReference>
<comment type="caution">
    <text evidence="13">The sequence shown here is derived from an EMBL/GenBank/DDBJ whole genome shotgun (WGS) entry which is preliminary data.</text>
</comment>
<keyword evidence="13" id="KW-0436">Ligase</keyword>
<dbReference type="InterPro" id="IPR051786">
    <property type="entry name" value="ASN_synthetase/amidase"/>
</dbReference>
<protein>
    <recommendedName>
        <fullName evidence="3">asparagine synthase (glutamine-hydrolyzing)</fullName>
        <ecNumber evidence="3">6.3.5.4</ecNumber>
    </recommendedName>
</protein>
<dbReference type="Gene3D" id="3.60.20.10">
    <property type="entry name" value="Glutamine Phosphoribosylpyrophosphate, subunit 1, domain 1"/>
    <property type="match status" value="1"/>
</dbReference>
<comment type="pathway">
    <text evidence="1">Amino-acid biosynthesis; L-asparagine biosynthesis; L-asparagine from L-aspartate (L-Gln route): step 1/1.</text>
</comment>
<dbReference type="AlphaFoldDB" id="A0A537J552"/>
<dbReference type="CDD" id="cd01991">
    <property type="entry name" value="Asn_synthase_B_C"/>
    <property type="match status" value="1"/>
</dbReference>
<dbReference type="InterPro" id="IPR029055">
    <property type="entry name" value="Ntn_hydrolases_N"/>
</dbReference>
<evidence type="ECO:0000256" key="9">
    <source>
        <dbReference type="PIRSR" id="PIRSR001589-1"/>
    </source>
</evidence>
<dbReference type="SUPFAM" id="SSF52402">
    <property type="entry name" value="Adenine nucleotide alpha hydrolases-like"/>
    <property type="match status" value="1"/>
</dbReference>
<feature type="domain" description="Glutamine amidotransferase type-2" evidence="12">
    <location>
        <begin position="2"/>
        <end position="213"/>
    </location>
</feature>
<feature type="binding site" evidence="10">
    <location>
        <begin position="363"/>
        <end position="364"/>
    </location>
    <ligand>
        <name>ATP</name>
        <dbReference type="ChEBI" id="CHEBI:30616"/>
    </ligand>
</feature>
<dbReference type="GO" id="GO:0005524">
    <property type="term" value="F:ATP binding"/>
    <property type="evidence" value="ECO:0007669"/>
    <property type="project" value="UniProtKB-KW"/>
</dbReference>
<keyword evidence="6 9" id="KW-0061">Asparagine biosynthesis</keyword>
<dbReference type="InterPro" id="IPR001962">
    <property type="entry name" value="Asn_synthase"/>
</dbReference>
<evidence type="ECO:0000256" key="1">
    <source>
        <dbReference type="ARBA" id="ARBA00005187"/>
    </source>
</evidence>
<dbReference type="Proteomes" id="UP000320048">
    <property type="component" value="Unassembled WGS sequence"/>
</dbReference>
<dbReference type="PANTHER" id="PTHR43284">
    <property type="entry name" value="ASPARAGINE SYNTHETASE (GLUTAMINE-HYDROLYZING)"/>
    <property type="match status" value="1"/>
</dbReference>
<accession>A0A537J552</accession>
<dbReference type="InterPro" id="IPR006426">
    <property type="entry name" value="Asn_synth_AEB"/>
</dbReference>
<evidence type="ECO:0000256" key="8">
    <source>
        <dbReference type="ARBA" id="ARBA00048741"/>
    </source>
</evidence>
<dbReference type="PANTHER" id="PTHR43284:SF1">
    <property type="entry name" value="ASPARAGINE SYNTHETASE"/>
    <property type="match status" value="1"/>
</dbReference>
<dbReference type="InterPro" id="IPR014729">
    <property type="entry name" value="Rossmann-like_a/b/a_fold"/>
</dbReference>
<feature type="binding site" evidence="10">
    <location>
        <position position="291"/>
    </location>
    <ligand>
        <name>ATP</name>
        <dbReference type="ChEBI" id="CHEBI:30616"/>
    </ligand>
</feature>
<evidence type="ECO:0000256" key="2">
    <source>
        <dbReference type="ARBA" id="ARBA00005752"/>
    </source>
</evidence>
<dbReference type="EC" id="6.3.5.4" evidence="3"/>
<comment type="catalytic activity">
    <reaction evidence="8">
        <text>L-aspartate + L-glutamine + ATP + H2O = L-asparagine + L-glutamate + AMP + diphosphate + H(+)</text>
        <dbReference type="Rhea" id="RHEA:12228"/>
        <dbReference type="ChEBI" id="CHEBI:15377"/>
        <dbReference type="ChEBI" id="CHEBI:15378"/>
        <dbReference type="ChEBI" id="CHEBI:29985"/>
        <dbReference type="ChEBI" id="CHEBI:29991"/>
        <dbReference type="ChEBI" id="CHEBI:30616"/>
        <dbReference type="ChEBI" id="CHEBI:33019"/>
        <dbReference type="ChEBI" id="CHEBI:58048"/>
        <dbReference type="ChEBI" id="CHEBI:58359"/>
        <dbReference type="ChEBI" id="CHEBI:456215"/>
        <dbReference type="EC" id="6.3.5.4"/>
    </reaction>
</comment>
<dbReference type="EMBL" id="VBAO01000371">
    <property type="protein sequence ID" value="TMI78472.1"/>
    <property type="molecule type" value="Genomic_DNA"/>
</dbReference>
<keyword evidence="9" id="KW-0028">Amino-acid biosynthesis</keyword>
<evidence type="ECO:0000313" key="14">
    <source>
        <dbReference type="Proteomes" id="UP000320048"/>
    </source>
</evidence>
<feature type="binding site" evidence="10">
    <location>
        <position position="99"/>
    </location>
    <ligand>
        <name>L-glutamine</name>
        <dbReference type="ChEBI" id="CHEBI:58359"/>
    </ligand>
</feature>
<feature type="active site" description="For GATase activity" evidence="9">
    <location>
        <position position="2"/>
    </location>
</feature>
<gene>
    <name evidence="13" type="primary">asnB</name>
    <name evidence="13" type="ORF">E6H04_12395</name>
</gene>
<name>A0A537J552_9BACT</name>
<organism evidence="13 14">
    <name type="scientific">Candidatus Segetimicrobium genomatis</name>
    <dbReference type="NCBI Taxonomy" id="2569760"/>
    <lineage>
        <taxon>Bacteria</taxon>
        <taxon>Bacillati</taxon>
        <taxon>Candidatus Sysuimicrobiota</taxon>
        <taxon>Candidatus Sysuimicrobiia</taxon>
        <taxon>Candidatus Sysuimicrobiales</taxon>
        <taxon>Candidatus Segetimicrobiaceae</taxon>
        <taxon>Candidatus Segetimicrobium</taxon>
    </lineage>
</organism>
<evidence type="ECO:0000256" key="11">
    <source>
        <dbReference type="PIRSR" id="PIRSR001589-3"/>
    </source>
</evidence>
<keyword evidence="5 10" id="KW-0067">ATP-binding</keyword>
<dbReference type="SUPFAM" id="SSF56235">
    <property type="entry name" value="N-terminal nucleophile aminohydrolases (Ntn hydrolases)"/>
    <property type="match status" value="1"/>
</dbReference>
<evidence type="ECO:0000256" key="6">
    <source>
        <dbReference type="ARBA" id="ARBA00022888"/>
    </source>
</evidence>
<comment type="similarity">
    <text evidence="2">Belongs to the asparagine synthetase family.</text>
</comment>
<feature type="site" description="Important for beta-aspartyl-AMP intermediate formation" evidence="11">
    <location>
        <position position="365"/>
    </location>
</feature>
<evidence type="ECO:0000256" key="7">
    <source>
        <dbReference type="ARBA" id="ARBA00022962"/>
    </source>
</evidence>
<evidence type="ECO:0000256" key="4">
    <source>
        <dbReference type="ARBA" id="ARBA00022741"/>
    </source>
</evidence>
<proteinExistence type="inferred from homology"/>
<dbReference type="Pfam" id="PF13537">
    <property type="entry name" value="GATase_7"/>
    <property type="match status" value="1"/>
</dbReference>
<dbReference type="NCBIfam" id="TIGR01536">
    <property type="entry name" value="asn_synth_AEB"/>
    <property type="match status" value="1"/>
</dbReference>
<dbReference type="InterPro" id="IPR017932">
    <property type="entry name" value="GATase_2_dom"/>
</dbReference>
<dbReference type="PROSITE" id="PS51278">
    <property type="entry name" value="GATASE_TYPE_2"/>
    <property type="match status" value="1"/>
</dbReference>
<dbReference type="GO" id="GO:0004066">
    <property type="term" value="F:asparagine synthase (glutamine-hydrolyzing) activity"/>
    <property type="evidence" value="ECO:0007669"/>
    <property type="project" value="UniProtKB-EC"/>
</dbReference>
<keyword evidence="4 10" id="KW-0547">Nucleotide-binding</keyword>
<keyword evidence="7 9" id="KW-0315">Glutamine amidotransferase</keyword>
<evidence type="ECO:0000256" key="10">
    <source>
        <dbReference type="PIRSR" id="PIRSR001589-2"/>
    </source>
</evidence>
<evidence type="ECO:0000256" key="3">
    <source>
        <dbReference type="ARBA" id="ARBA00012737"/>
    </source>
</evidence>
<dbReference type="PIRSF" id="PIRSF001589">
    <property type="entry name" value="Asn_synthetase_glu-h"/>
    <property type="match status" value="1"/>
</dbReference>
<dbReference type="Gene3D" id="3.40.50.620">
    <property type="entry name" value="HUPs"/>
    <property type="match status" value="1"/>
</dbReference>
<evidence type="ECO:0000256" key="5">
    <source>
        <dbReference type="ARBA" id="ARBA00022840"/>
    </source>
</evidence>
<reference evidence="13 14" key="1">
    <citation type="journal article" date="2019" name="Nat. Microbiol.">
        <title>Mediterranean grassland soil C-N compound turnover is dependent on rainfall and depth, and is mediated by genomically divergent microorganisms.</title>
        <authorList>
            <person name="Diamond S."/>
            <person name="Andeer P.F."/>
            <person name="Li Z."/>
            <person name="Crits-Christoph A."/>
            <person name="Burstein D."/>
            <person name="Anantharaman K."/>
            <person name="Lane K.R."/>
            <person name="Thomas B.C."/>
            <person name="Pan C."/>
            <person name="Northen T.R."/>
            <person name="Banfield J.F."/>
        </authorList>
    </citation>
    <scope>NUCLEOTIDE SEQUENCE [LARGE SCALE GENOMIC DNA]</scope>
    <source>
        <strain evidence="13">NP_7</strain>
    </source>
</reference>
<evidence type="ECO:0000313" key="13">
    <source>
        <dbReference type="EMBL" id="TMI78472.1"/>
    </source>
</evidence>
<dbReference type="CDD" id="cd00712">
    <property type="entry name" value="AsnB"/>
    <property type="match status" value="1"/>
</dbReference>
<dbReference type="GO" id="GO:0005829">
    <property type="term" value="C:cytosol"/>
    <property type="evidence" value="ECO:0007669"/>
    <property type="project" value="TreeGrafter"/>
</dbReference>
<dbReference type="InterPro" id="IPR033738">
    <property type="entry name" value="AsnB_N"/>
</dbReference>
<sequence length="643" mass="71494">MCGIAGKYNLDGAPVDRALLSRMTDVMLHRGPDEGGFYADGPFGMAMRRLSIIDLESGRQPISNEDGSIWITANCEIYNYVELRDELRARGHRFRTGTDTEVIVHLYEERGARCVEALRGMFAFAVWDDRARTLLLARDRLGKKPLYYAVIPGHALVFASELKAVLEDERVERTIDLEALDAYLGVLYIPAAATIFRQVRKLPPGHLLVCSPGGMTVRQYWDMPIPGSAPAAGVSGQSLVEQFRQMLKEAVGIRLRSDVPVGAFLSGGVDSSIVTSAMAELMRRPVVTASIGFHEDGYSELPYAGLVARHIRSEHHERIVTPPGPELIEKIVWHLDEPFADSSAIPTYFVSMAARERVTVALSGDGGDELFAGYARHWVEAVQHRIRRVGGTLGASALAAAAGLLPDGTKGRSGLRSLGLPPEEACVRKFYFSPRVPQLKAALYSPWLRAETAAFDPLAPFRRAFRRAAGADPLSRILYVDLTTYLPDDILVKVDRMSMAHALEVRAPLLDHKLVERFAPLPPRWKLNGGTAKVLLRAALDGVIPHEAFDRKKHGFSVPLGRWLRTDLAPYVEETICSPRALARGYFAPQAVRGLWDAHREGRANFEHEIWMLLVLEEWHRVFIDRTRRSEGVRCETALQRTG</sequence>